<accession>A0A0D5YT23</accession>
<keyword evidence="3" id="KW-1185">Reference proteome</keyword>
<dbReference type="EMBL" id="CP011071">
    <property type="protein sequence ID" value="AKA35011.1"/>
    <property type="molecule type" value="Genomic_DNA"/>
</dbReference>
<organism evidence="2 3">
    <name type="scientific">Flagellimonas lutaonensis</name>
    <dbReference type="NCBI Taxonomy" id="516051"/>
    <lineage>
        <taxon>Bacteria</taxon>
        <taxon>Pseudomonadati</taxon>
        <taxon>Bacteroidota</taxon>
        <taxon>Flavobacteriia</taxon>
        <taxon>Flavobacteriales</taxon>
        <taxon>Flavobacteriaceae</taxon>
        <taxon>Flagellimonas</taxon>
    </lineage>
</organism>
<evidence type="ECO:0000313" key="3">
    <source>
        <dbReference type="Proteomes" id="UP000032726"/>
    </source>
</evidence>
<dbReference type="HOGENOM" id="CLU_2396456_0_0_10"/>
<feature type="transmembrane region" description="Helical" evidence="1">
    <location>
        <begin position="33"/>
        <end position="53"/>
    </location>
</feature>
<dbReference type="STRING" id="516051.VC82_1386"/>
<evidence type="ECO:0000256" key="1">
    <source>
        <dbReference type="SAM" id="Phobius"/>
    </source>
</evidence>
<dbReference type="OrthoDB" id="1522493at2"/>
<reference evidence="2 3" key="1">
    <citation type="submission" date="2015-03" db="EMBL/GenBank/DDBJ databases">
        <title>Complete genome sequence of Muricauda lutaonensis CC-HSB-11T, isolated from a coastal hot spring.</title>
        <authorList>
            <person name="Kim K.M."/>
        </authorList>
    </citation>
    <scope>NUCLEOTIDE SEQUENCE [LARGE SCALE GENOMIC DNA]</scope>
    <source>
        <strain evidence="2 3">CC-HSB-11</strain>
    </source>
</reference>
<evidence type="ECO:0000313" key="2">
    <source>
        <dbReference type="EMBL" id="AKA35011.1"/>
    </source>
</evidence>
<sequence>MNAFAIQQFSFQGAVGKLWEKLGGWMDSLILKLPNLVLAIIVTVIFYFLGKYFSRFCCKYLFNKIEQESIKDLSTRFVFGFSIPIGFLLSTVS</sequence>
<keyword evidence="1" id="KW-0812">Transmembrane</keyword>
<gene>
    <name evidence="2" type="ORF">VC82_1386</name>
</gene>
<keyword evidence="1" id="KW-0472">Membrane</keyword>
<keyword evidence="1" id="KW-1133">Transmembrane helix</keyword>
<name>A0A0D5YT23_9FLAO</name>
<protein>
    <recommendedName>
        <fullName evidence="4">Mechanosensitive ion channel protein</fullName>
    </recommendedName>
</protein>
<evidence type="ECO:0008006" key="4">
    <source>
        <dbReference type="Google" id="ProtNLM"/>
    </source>
</evidence>
<dbReference type="RefSeq" id="WP_157518009.1">
    <property type="nucleotide sequence ID" value="NZ_CP011071.1"/>
</dbReference>
<proteinExistence type="predicted"/>
<dbReference type="Proteomes" id="UP000032726">
    <property type="component" value="Chromosome"/>
</dbReference>
<dbReference type="AlphaFoldDB" id="A0A0D5YT23"/>
<dbReference type="KEGG" id="mlt:VC82_1386"/>